<evidence type="ECO:0000313" key="3">
    <source>
        <dbReference type="EMBL" id="ETO20082.1"/>
    </source>
</evidence>
<dbReference type="InterPro" id="IPR015940">
    <property type="entry name" value="UBA"/>
</dbReference>
<comment type="caution">
    <text evidence="3">The sequence shown here is derived from an EMBL/GenBank/DDBJ whole genome shotgun (WGS) entry which is preliminary data.</text>
</comment>
<sequence>MSLMEELSSLGFEKFWVEQALELTGGNKDFAIEWCGGKNQNKKKKKESKTRIRTIEKQEALRQARAAGKMSVGQSADLIKPAQKDSDHKQKTDNTSNNNNNNGKPKAVSALISDDDDEDEAMIITIITIMKMITRIAEDEIEARIFAELEKKEKEKGSQSKKLGVKSESKKEVEANSASKEHYHSATVQFHGDNDGGPSAPPDHSDGDESSAGSDENKFRQLLQDQQ</sequence>
<dbReference type="InterPro" id="IPR009060">
    <property type="entry name" value="UBA-like_sf"/>
</dbReference>
<dbReference type="AlphaFoldDB" id="X6N442"/>
<gene>
    <name evidence="3" type="ORF">RFI_17134</name>
</gene>
<evidence type="ECO:0000313" key="4">
    <source>
        <dbReference type="Proteomes" id="UP000023152"/>
    </source>
</evidence>
<feature type="compositionally biased region" description="Basic and acidic residues" evidence="1">
    <location>
        <begin position="165"/>
        <end position="184"/>
    </location>
</feature>
<feature type="domain" description="UBA" evidence="2">
    <location>
        <begin position="1"/>
        <end position="34"/>
    </location>
</feature>
<protein>
    <recommendedName>
        <fullName evidence="2">UBA domain-containing protein</fullName>
    </recommendedName>
</protein>
<feature type="region of interest" description="Disordered" evidence="1">
    <location>
        <begin position="150"/>
        <end position="227"/>
    </location>
</feature>
<dbReference type="Proteomes" id="UP000023152">
    <property type="component" value="Unassembled WGS sequence"/>
</dbReference>
<dbReference type="SUPFAM" id="SSF46934">
    <property type="entry name" value="UBA-like"/>
    <property type="match status" value="1"/>
</dbReference>
<organism evidence="3 4">
    <name type="scientific">Reticulomyxa filosa</name>
    <dbReference type="NCBI Taxonomy" id="46433"/>
    <lineage>
        <taxon>Eukaryota</taxon>
        <taxon>Sar</taxon>
        <taxon>Rhizaria</taxon>
        <taxon>Retaria</taxon>
        <taxon>Foraminifera</taxon>
        <taxon>Monothalamids</taxon>
        <taxon>Reticulomyxidae</taxon>
        <taxon>Reticulomyxa</taxon>
    </lineage>
</organism>
<keyword evidence="4" id="KW-1185">Reference proteome</keyword>
<proteinExistence type="predicted"/>
<dbReference type="EMBL" id="ASPP01012953">
    <property type="protein sequence ID" value="ETO20082.1"/>
    <property type="molecule type" value="Genomic_DNA"/>
</dbReference>
<evidence type="ECO:0000256" key="1">
    <source>
        <dbReference type="SAM" id="MobiDB-lite"/>
    </source>
</evidence>
<feature type="compositionally biased region" description="Basic and acidic residues" evidence="1">
    <location>
        <begin position="49"/>
        <end position="62"/>
    </location>
</feature>
<feature type="region of interest" description="Disordered" evidence="1">
    <location>
        <begin position="34"/>
        <end position="113"/>
    </location>
</feature>
<evidence type="ECO:0000259" key="2">
    <source>
        <dbReference type="PROSITE" id="PS50030"/>
    </source>
</evidence>
<feature type="non-terminal residue" evidence="3">
    <location>
        <position position="227"/>
    </location>
</feature>
<name>X6N442_RETFI</name>
<feature type="compositionally biased region" description="Basic and acidic residues" evidence="1">
    <location>
        <begin position="82"/>
        <end position="92"/>
    </location>
</feature>
<dbReference type="PROSITE" id="PS50030">
    <property type="entry name" value="UBA"/>
    <property type="match status" value="1"/>
</dbReference>
<reference evidence="3 4" key="1">
    <citation type="journal article" date="2013" name="Curr. Biol.">
        <title>The Genome of the Foraminiferan Reticulomyxa filosa.</title>
        <authorList>
            <person name="Glockner G."/>
            <person name="Hulsmann N."/>
            <person name="Schleicher M."/>
            <person name="Noegel A.A."/>
            <person name="Eichinger L."/>
            <person name="Gallinger C."/>
            <person name="Pawlowski J."/>
            <person name="Sierra R."/>
            <person name="Euteneuer U."/>
            <person name="Pillet L."/>
            <person name="Moustafa A."/>
            <person name="Platzer M."/>
            <person name="Groth M."/>
            <person name="Szafranski K."/>
            <person name="Schliwa M."/>
        </authorList>
    </citation>
    <scope>NUCLEOTIDE SEQUENCE [LARGE SCALE GENOMIC DNA]</scope>
</reference>
<accession>X6N442</accession>